<organism evidence="3 4">
    <name type="scientific">Naumannella halotolerans</name>
    <dbReference type="NCBI Taxonomy" id="993414"/>
    <lineage>
        <taxon>Bacteria</taxon>
        <taxon>Bacillati</taxon>
        <taxon>Actinomycetota</taxon>
        <taxon>Actinomycetes</taxon>
        <taxon>Propionibacteriales</taxon>
        <taxon>Propionibacteriaceae</taxon>
        <taxon>Naumannella</taxon>
    </lineage>
</organism>
<keyword evidence="3" id="KW-0489">Methyltransferase</keyword>
<sequence>MSSAAILAAGLAVVCGLGVRLILPRLAEPAVTGPDAPAKAPYAQLADPPMVIVCTVLGALGGYALGHFLPPALWPAWMAWLSLGLLLVAIDARTTWLPLSLTRVLWALTAASVPLVGVLDGWQTAVRMLLAALAVGAFFGLFWWLRPAALGFGDVRLAPVLGAVCGTISVTAVFTGLLIGTGLGAVFGLGRHLLHRRGEFAYGPVLWAGSVALIPLFPLFG</sequence>
<keyword evidence="4" id="KW-1185">Reference proteome</keyword>
<dbReference type="GO" id="GO:0008168">
    <property type="term" value="F:methyltransferase activity"/>
    <property type="evidence" value="ECO:0007669"/>
    <property type="project" value="UniProtKB-KW"/>
</dbReference>
<dbReference type="GO" id="GO:0004190">
    <property type="term" value="F:aspartic-type endopeptidase activity"/>
    <property type="evidence" value="ECO:0007669"/>
    <property type="project" value="InterPro"/>
</dbReference>
<keyword evidence="1" id="KW-1133">Transmembrane helix</keyword>
<dbReference type="EMBL" id="SOAW01000001">
    <property type="protein sequence ID" value="TDT32757.1"/>
    <property type="molecule type" value="Genomic_DNA"/>
</dbReference>
<feature type="transmembrane region" description="Helical" evidence="1">
    <location>
        <begin position="72"/>
        <end position="90"/>
    </location>
</feature>
<dbReference type="InterPro" id="IPR000045">
    <property type="entry name" value="Prepilin_IV_endopep_pep"/>
</dbReference>
<dbReference type="Pfam" id="PF01478">
    <property type="entry name" value="Peptidase_A24"/>
    <property type="match status" value="1"/>
</dbReference>
<keyword evidence="1" id="KW-0472">Membrane</keyword>
<comment type="caution">
    <text evidence="3">The sequence shown here is derived from an EMBL/GenBank/DDBJ whole genome shotgun (WGS) entry which is preliminary data.</text>
</comment>
<dbReference type="AlphaFoldDB" id="A0A4R7J8B0"/>
<gene>
    <name evidence="3" type="ORF">CLV29_0345</name>
</gene>
<protein>
    <submittedName>
        <fullName evidence="3">Leader peptidase (Prepilin peptidase)/N-methyltransferase</fullName>
    </submittedName>
</protein>
<dbReference type="RefSeq" id="WP_133753357.1">
    <property type="nucleotide sequence ID" value="NZ_CP171129.1"/>
</dbReference>
<feature type="domain" description="Prepilin type IV endopeptidase peptidase" evidence="2">
    <location>
        <begin position="81"/>
        <end position="188"/>
    </location>
</feature>
<feature type="transmembrane region" description="Helical" evidence="1">
    <location>
        <begin position="200"/>
        <end position="220"/>
    </location>
</feature>
<evidence type="ECO:0000313" key="3">
    <source>
        <dbReference type="EMBL" id="TDT32757.1"/>
    </source>
</evidence>
<feature type="transmembrane region" description="Helical" evidence="1">
    <location>
        <begin position="96"/>
        <end position="119"/>
    </location>
</feature>
<dbReference type="Proteomes" id="UP000295371">
    <property type="component" value="Unassembled WGS sequence"/>
</dbReference>
<dbReference type="GO" id="GO:0016020">
    <property type="term" value="C:membrane"/>
    <property type="evidence" value="ECO:0007669"/>
    <property type="project" value="InterPro"/>
</dbReference>
<name>A0A4R7J8B0_9ACTN</name>
<feature type="transmembrane region" description="Helical" evidence="1">
    <location>
        <begin position="45"/>
        <end position="65"/>
    </location>
</feature>
<keyword evidence="3" id="KW-0808">Transferase</keyword>
<dbReference type="GO" id="GO:0032259">
    <property type="term" value="P:methylation"/>
    <property type="evidence" value="ECO:0007669"/>
    <property type="project" value="UniProtKB-KW"/>
</dbReference>
<dbReference type="OrthoDB" id="3734500at2"/>
<reference evidence="3 4" key="1">
    <citation type="submission" date="2019-03" db="EMBL/GenBank/DDBJ databases">
        <title>Genomic Encyclopedia of Archaeal and Bacterial Type Strains, Phase II (KMG-II): from individual species to whole genera.</title>
        <authorList>
            <person name="Goeker M."/>
        </authorList>
    </citation>
    <scope>NUCLEOTIDE SEQUENCE [LARGE SCALE GENOMIC DNA]</scope>
    <source>
        <strain evidence="3 4">DSM 24323</strain>
    </source>
</reference>
<evidence type="ECO:0000259" key="2">
    <source>
        <dbReference type="Pfam" id="PF01478"/>
    </source>
</evidence>
<evidence type="ECO:0000313" key="4">
    <source>
        <dbReference type="Proteomes" id="UP000295371"/>
    </source>
</evidence>
<evidence type="ECO:0000256" key="1">
    <source>
        <dbReference type="SAM" id="Phobius"/>
    </source>
</evidence>
<accession>A0A4R7J8B0</accession>
<keyword evidence="1" id="KW-0812">Transmembrane</keyword>
<proteinExistence type="predicted"/>
<feature type="transmembrane region" description="Helical" evidence="1">
    <location>
        <begin position="126"/>
        <end position="145"/>
    </location>
</feature>
<feature type="transmembrane region" description="Helical" evidence="1">
    <location>
        <begin position="157"/>
        <end position="188"/>
    </location>
</feature>